<dbReference type="InterPro" id="IPR002502">
    <property type="entry name" value="Amidase_domain"/>
</dbReference>
<keyword evidence="4" id="KW-0961">Cell wall biogenesis/degradation</keyword>
<dbReference type="AlphaFoldDB" id="A0A0F9T813"/>
<reference evidence="6" key="1">
    <citation type="journal article" date="2015" name="Nature">
        <title>Complex archaea that bridge the gap between prokaryotes and eukaryotes.</title>
        <authorList>
            <person name="Spang A."/>
            <person name="Saw J.H."/>
            <person name="Jorgensen S.L."/>
            <person name="Zaremba-Niedzwiedzka K."/>
            <person name="Martijn J."/>
            <person name="Lind A.E."/>
            <person name="van Eijk R."/>
            <person name="Schleper C."/>
            <person name="Guy L."/>
            <person name="Ettema T.J."/>
        </authorList>
    </citation>
    <scope>NUCLEOTIDE SEQUENCE</scope>
</reference>
<dbReference type="EC" id="3.5.1.28" evidence="2"/>
<comment type="catalytic activity">
    <reaction evidence="1">
        <text>Hydrolyzes the link between N-acetylmuramoyl residues and L-amino acid residues in certain cell-wall glycopeptides.</text>
        <dbReference type="EC" id="3.5.1.28"/>
    </reaction>
</comment>
<comment type="caution">
    <text evidence="6">The sequence shown here is derived from an EMBL/GenBank/DDBJ whole genome shotgun (WGS) entry which is preliminary data.</text>
</comment>
<dbReference type="SUPFAM" id="SSF55846">
    <property type="entry name" value="N-acetylmuramoyl-L-alanine amidase-like"/>
    <property type="match status" value="1"/>
</dbReference>
<sequence>MRGVLGWDYELVETVANGQYSSRLRDERRGVMLHYDGSGSDRGAVQWFGDPRCRVSYNVLVLDDGDYVQIAPDEARAWHAGRCATSDPAQLPYTDANSAFYGVAIASSGKEAVTPVQLLTVVALCRGYFRRHGWPLGQTWRIVSHRSEATPRGRKTDPEGADLKNPIMSTEYVRGLLSKVRETT</sequence>
<evidence type="ECO:0000256" key="4">
    <source>
        <dbReference type="ARBA" id="ARBA00023316"/>
    </source>
</evidence>
<proteinExistence type="predicted"/>
<dbReference type="SMART" id="SM00644">
    <property type="entry name" value="Ami_2"/>
    <property type="match status" value="1"/>
</dbReference>
<evidence type="ECO:0000256" key="3">
    <source>
        <dbReference type="ARBA" id="ARBA00022801"/>
    </source>
</evidence>
<feature type="domain" description="N-acetylmuramoyl-L-alanine amidase" evidence="5">
    <location>
        <begin position="17"/>
        <end position="159"/>
    </location>
</feature>
<dbReference type="EMBL" id="LAZR01001410">
    <property type="protein sequence ID" value="KKN45121.1"/>
    <property type="molecule type" value="Genomic_DNA"/>
</dbReference>
<evidence type="ECO:0000313" key="6">
    <source>
        <dbReference type="EMBL" id="KKN45121.1"/>
    </source>
</evidence>
<dbReference type="Gene3D" id="3.40.80.10">
    <property type="entry name" value="Peptidoglycan recognition protein-like"/>
    <property type="match status" value="1"/>
</dbReference>
<dbReference type="Pfam" id="PF01510">
    <property type="entry name" value="Amidase_2"/>
    <property type="match status" value="1"/>
</dbReference>
<gene>
    <name evidence="6" type="ORF">LCGC14_0686230</name>
</gene>
<keyword evidence="3" id="KW-0378">Hydrolase</keyword>
<dbReference type="GO" id="GO:0071555">
    <property type="term" value="P:cell wall organization"/>
    <property type="evidence" value="ECO:0007669"/>
    <property type="project" value="UniProtKB-KW"/>
</dbReference>
<dbReference type="InterPro" id="IPR036505">
    <property type="entry name" value="Amidase/PGRP_sf"/>
</dbReference>
<dbReference type="GO" id="GO:0009253">
    <property type="term" value="P:peptidoglycan catabolic process"/>
    <property type="evidence" value="ECO:0007669"/>
    <property type="project" value="InterPro"/>
</dbReference>
<organism evidence="6">
    <name type="scientific">marine sediment metagenome</name>
    <dbReference type="NCBI Taxonomy" id="412755"/>
    <lineage>
        <taxon>unclassified sequences</taxon>
        <taxon>metagenomes</taxon>
        <taxon>ecological metagenomes</taxon>
    </lineage>
</organism>
<accession>A0A0F9T813</accession>
<dbReference type="GO" id="GO:0008745">
    <property type="term" value="F:N-acetylmuramoyl-L-alanine amidase activity"/>
    <property type="evidence" value="ECO:0007669"/>
    <property type="project" value="UniProtKB-EC"/>
</dbReference>
<dbReference type="GO" id="GO:0009254">
    <property type="term" value="P:peptidoglycan turnover"/>
    <property type="evidence" value="ECO:0007669"/>
    <property type="project" value="TreeGrafter"/>
</dbReference>
<dbReference type="InterPro" id="IPR051206">
    <property type="entry name" value="NAMLAA_amidase_2"/>
</dbReference>
<dbReference type="PANTHER" id="PTHR30417">
    <property type="entry name" value="N-ACETYLMURAMOYL-L-ALANINE AMIDASE AMID"/>
    <property type="match status" value="1"/>
</dbReference>
<protein>
    <recommendedName>
        <fullName evidence="2">N-acetylmuramoyl-L-alanine amidase</fullName>
        <ecNumber evidence="2">3.5.1.28</ecNumber>
    </recommendedName>
</protein>
<evidence type="ECO:0000256" key="1">
    <source>
        <dbReference type="ARBA" id="ARBA00001561"/>
    </source>
</evidence>
<evidence type="ECO:0000259" key="5">
    <source>
        <dbReference type="SMART" id="SM00644"/>
    </source>
</evidence>
<dbReference type="CDD" id="cd06583">
    <property type="entry name" value="PGRP"/>
    <property type="match status" value="1"/>
</dbReference>
<evidence type="ECO:0000256" key="2">
    <source>
        <dbReference type="ARBA" id="ARBA00011901"/>
    </source>
</evidence>
<name>A0A0F9T813_9ZZZZ</name>
<dbReference type="PANTHER" id="PTHR30417:SF1">
    <property type="entry name" value="N-ACETYLMURAMOYL-L-ALANINE AMIDASE AMID"/>
    <property type="match status" value="1"/>
</dbReference>